<feature type="transmembrane region" description="Helical" evidence="8">
    <location>
        <begin position="270"/>
        <end position="289"/>
    </location>
</feature>
<evidence type="ECO:0000256" key="2">
    <source>
        <dbReference type="ARBA" id="ARBA00008807"/>
    </source>
</evidence>
<evidence type="ECO:0000313" key="9">
    <source>
        <dbReference type="EMBL" id="UJO25131.1"/>
    </source>
</evidence>
<dbReference type="GO" id="GO:0035673">
    <property type="term" value="F:oligopeptide transmembrane transporter activity"/>
    <property type="evidence" value="ECO:0007669"/>
    <property type="project" value="InterPro"/>
</dbReference>
<dbReference type="InterPro" id="IPR004813">
    <property type="entry name" value="OPT"/>
</dbReference>
<feature type="transmembrane region" description="Helical" evidence="8">
    <location>
        <begin position="476"/>
        <end position="496"/>
    </location>
</feature>
<name>A0A9Q8PM94_PASFU</name>
<dbReference type="EMBL" id="CP090175">
    <property type="protein sequence ID" value="UJO25131.1"/>
    <property type="molecule type" value="Genomic_DNA"/>
</dbReference>
<evidence type="ECO:0000256" key="5">
    <source>
        <dbReference type="ARBA" id="ARBA00022989"/>
    </source>
</evidence>
<feature type="transmembrane region" description="Helical" evidence="8">
    <location>
        <begin position="128"/>
        <end position="148"/>
    </location>
</feature>
<dbReference type="OMA" id="GIGMYLP"/>
<dbReference type="Proteomes" id="UP000756132">
    <property type="component" value="Chromosome 13"/>
</dbReference>
<evidence type="ECO:0000256" key="1">
    <source>
        <dbReference type="ARBA" id="ARBA00004141"/>
    </source>
</evidence>
<evidence type="ECO:0000256" key="4">
    <source>
        <dbReference type="ARBA" id="ARBA00022692"/>
    </source>
</evidence>
<dbReference type="NCBIfam" id="TIGR00728">
    <property type="entry name" value="OPT_sfam"/>
    <property type="match status" value="1"/>
</dbReference>
<keyword evidence="6 8" id="KW-0472">Membrane</keyword>
<keyword evidence="4 8" id="KW-0812">Transmembrane</keyword>
<feature type="transmembrane region" description="Helical" evidence="8">
    <location>
        <begin position="326"/>
        <end position="353"/>
    </location>
</feature>
<keyword evidence="3" id="KW-0813">Transport</keyword>
<evidence type="ECO:0000313" key="10">
    <source>
        <dbReference type="Proteomes" id="UP000756132"/>
    </source>
</evidence>
<reference evidence="9" key="2">
    <citation type="journal article" date="2022" name="Microb. Genom.">
        <title>A chromosome-scale genome assembly of the tomato pathogen Cladosporium fulvum reveals a compartmentalized genome architecture and the presence of a dispensable chromosome.</title>
        <authorList>
            <person name="Zaccaron A.Z."/>
            <person name="Chen L.H."/>
            <person name="Samaras A."/>
            <person name="Stergiopoulos I."/>
        </authorList>
    </citation>
    <scope>NUCLEOTIDE SEQUENCE</scope>
    <source>
        <strain evidence="9">Race5_Kim</strain>
    </source>
</reference>
<keyword evidence="10" id="KW-1185">Reference proteome</keyword>
<sequence length="778" mass="84189">MANVNEIVERQIQPMGNINPDVPPLTEKQNVFNVHHAPEDSTTHGTPEYTGDGSAKEFEKTATYVGEMEETDLKEGLEEELEQDPFKPFDNLPEERQSIVTIRAMLIGVVCGALVNASNVYLGLKTGWTFGASLFGAIIGFAVLKPLGRALPANFPILGGDFGPRENNIVQTAATAAGGLSSVFISGIPALYQLGLLNTPREDFPRLITLTIVGGYFGFLMSTPLRKFFIIYVARELKLIFPTPSATAMTIRAMHLAAGGEAIAKMKMRALSIAFSAALVLRVVSQYAIGILWDWHIFTWFFIWGNYNNAAINVENWGWMIEWTPAFIGAGMLVGLNTAISFYAGSILAWGIIGPSLVNQGAAFGMALVPDDPHWGGYVSFASLGTAASTKDTPSPRFWLLWPGVLLMIVVSFVELGLQYKVFFYVSKAIYRASCAGIAAGMKKMGKRSEKLERKGAQTESVLVEDSARDDELVKWYMWLPAIVVVIILTCVVMGVQFEMPVGMSLLSIFLAFFFSLLAVQCAGVTDITPLTAASKASQIVLGGATKGEHWQVEHAQRLNLLGGSLASIGANQASDLVGDFRVGFLLRTSPKQQWIAQGLGTIVACFLAPALFMLFAKAYPCILDINAEVCPFSAPSVSAWRAVAVAMTDPEFPVPTSSGIFAICFSIFGAAMIFVRHYAYRGTWEKYRVYHPNMMCIGLAFVLPQTYYGLAMIIGALPCFYWAKKNPKSFDIYGYAIAAGLIAGEGIGGVINAVFQVAGIAGPSPYGTNVACPANSC</sequence>
<feature type="transmembrane region" description="Helical" evidence="8">
    <location>
        <begin position="595"/>
        <end position="617"/>
    </location>
</feature>
<feature type="transmembrane region" description="Helical" evidence="8">
    <location>
        <begin position="169"/>
        <end position="192"/>
    </location>
</feature>
<dbReference type="Pfam" id="PF03169">
    <property type="entry name" value="OPT"/>
    <property type="match status" value="1"/>
</dbReference>
<protein>
    <submittedName>
        <fullName evidence="9">Metal-nicotianamine transporter</fullName>
    </submittedName>
</protein>
<feature type="transmembrane region" description="Helical" evidence="8">
    <location>
        <begin position="658"/>
        <end position="676"/>
    </location>
</feature>
<feature type="transmembrane region" description="Helical" evidence="8">
    <location>
        <begin position="104"/>
        <end position="122"/>
    </location>
</feature>
<dbReference type="PANTHER" id="PTHR31645:SF3">
    <property type="entry name" value="OLIGOPEPTIDE TRANSPORTER"/>
    <property type="match status" value="1"/>
</dbReference>
<evidence type="ECO:0000256" key="7">
    <source>
        <dbReference type="SAM" id="MobiDB-lite"/>
    </source>
</evidence>
<comment type="similarity">
    <text evidence="2">Belongs to the oligopeptide OPT transporter family.</text>
</comment>
<dbReference type="PANTHER" id="PTHR31645">
    <property type="entry name" value="OLIGOPEPTIDE TRANSPORTER YGL114W-RELATED"/>
    <property type="match status" value="1"/>
</dbReference>
<dbReference type="RefSeq" id="XP_047769497.1">
    <property type="nucleotide sequence ID" value="XM_047913446.1"/>
</dbReference>
<feature type="transmembrane region" description="Helical" evidence="8">
    <location>
        <begin position="502"/>
        <end position="520"/>
    </location>
</feature>
<reference evidence="9" key="1">
    <citation type="submission" date="2021-12" db="EMBL/GenBank/DDBJ databases">
        <authorList>
            <person name="Zaccaron A."/>
            <person name="Stergiopoulos I."/>
        </authorList>
    </citation>
    <scope>NUCLEOTIDE SEQUENCE</scope>
    <source>
        <strain evidence="9">Race5_Kim</strain>
    </source>
</reference>
<evidence type="ECO:0000256" key="8">
    <source>
        <dbReference type="SAM" id="Phobius"/>
    </source>
</evidence>
<keyword evidence="5 8" id="KW-1133">Transmembrane helix</keyword>
<evidence type="ECO:0000256" key="6">
    <source>
        <dbReference type="ARBA" id="ARBA00023136"/>
    </source>
</evidence>
<dbReference type="KEGG" id="ffu:CLAFUR5_14298"/>
<feature type="region of interest" description="Disordered" evidence="7">
    <location>
        <begin position="34"/>
        <end position="55"/>
    </location>
</feature>
<feature type="transmembrane region" description="Helical" evidence="8">
    <location>
        <begin position="736"/>
        <end position="756"/>
    </location>
</feature>
<evidence type="ECO:0000256" key="3">
    <source>
        <dbReference type="ARBA" id="ARBA00022448"/>
    </source>
</evidence>
<proteinExistence type="inferred from homology"/>
<dbReference type="OrthoDB" id="77405at2759"/>
<dbReference type="InterPro" id="IPR045035">
    <property type="entry name" value="YSL-like"/>
</dbReference>
<accession>A0A9Q8PM94</accession>
<gene>
    <name evidence="9" type="ORF">CLAFUR5_14298</name>
</gene>
<dbReference type="GO" id="GO:0000329">
    <property type="term" value="C:fungal-type vacuole membrane"/>
    <property type="evidence" value="ECO:0007669"/>
    <property type="project" value="TreeGrafter"/>
</dbReference>
<feature type="transmembrane region" description="Helical" evidence="8">
    <location>
        <begin position="697"/>
        <end position="724"/>
    </location>
</feature>
<feature type="transmembrane region" description="Helical" evidence="8">
    <location>
        <begin position="204"/>
        <end position="225"/>
    </location>
</feature>
<dbReference type="AlphaFoldDB" id="A0A9Q8PM94"/>
<dbReference type="GeneID" id="71994176"/>
<comment type="subcellular location">
    <subcellularLocation>
        <location evidence="1">Membrane</location>
        <topology evidence="1">Multi-pass membrane protein</topology>
    </subcellularLocation>
</comment>
<feature type="transmembrane region" description="Helical" evidence="8">
    <location>
        <begin position="399"/>
        <end position="418"/>
    </location>
</feature>
<organism evidence="9 10">
    <name type="scientific">Passalora fulva</name>
    <name type="common">Tomato leaf mold</name>
    <name type="synonym">Cladosporium fulvum</name>
    <dbReference type="NCBI Taxonomy" id="5499"/>
    <lineage>
        <taxon>Eukaryota</taxon>
        <taxon>Fungi</taxon>
        <taxon>Dikarya</taxon>
        <taxon>Ascomycota</taxon>
        <taxon>Pezizomycotina</taxon>
        <taxon>Dothideomycetes</taxon>
        <taxon>Dothideomycetidae</taxon>
        <taxon>Mycosphaerellales</taxon>
        <taxon>Mycosphaerellaceae</taxon>
        <taxon>Fulvia</taxon>
    </lineage>
</organism>